<evidence type="ECO:0008006" key="5">
    <source>
        <dbReference type="Google" id="ProtNLM"/>
    </source>
</evidence>
<proteinExistence type="inferred from homology"/>
<organism evidence="3 4">
    <name type="scientific">Mycena albidolilacea</name>
    <dbReference type="NCBI Taxonomy" id="1033008"/>
    <lineage>
        <taxon>Eukaryota</taxon>
        <taxon>Fungi</taxon>
        <taxon>Dikarya</taxon>
        <taxon>Basidiomycota</taxon>
        <taxon>Agaricomycotina</taxon>
        <taxon>Agaricomycetes</taxon>
        <taxon>Agaricomycetidae</taxon>
        <taxon>Agaricales</taxon>
        <taxon>Marasmiineae</taxon>
        <taxon>Mycenaceae</taxon>
        <taxon>Mycena</taxon>
    </lineage>
</organism>
<dbReference type="PANTHER" id="PTHR48047">
    <property type="entry name" value="GLYCOSYLTRANSFERASE"/>
    <property type="match status" value="1"/>
</dbReference>
<evidence type="ECO:0000256" key="1">
    <source>
        <dbReference type="ARBA" id="ARBA00009995"/>
    </source>
</evidence>
<dbReference type="Gene3D" id="3.40.50.2000">
    <property type="entry name" value="Glycogen Phosphorylase B"/>
    <property type="match status" value="1"/>
</dbReference>
<keyword evidence="4" id="KW-1185">Reference proteome</keyword>
<dbReference type="EMBL" id="JARIHO010000038">
    <property type="protein sequence ID" value="KAJ7328809.1"/>
    <property type="molecule type" value="Genomic_DNA"/>
</dbReference>
<sequence length="393" mass="42212">MDFICGGLVVEPTKQIAGPDCKVLVWFSSALASMPGHFNDYDFAAIAQEIYSDETRRQDRSLDEILAGVAQAWNGADKVSGLIVKCPGVPDMYDYERVAYASGPPEGIAQLLVAAQTLAKFADGYLVPTATCIEPVGVPYCREFYKKRGQELFTVGLQAHELCWSDAAPVAPTNTVVKSFLDNAVSQHGAKSVLYISFGSLFFPVATPELIEALVRTLLDLPNPFPFIFALGGKLASLPKELIERVNSSGKGLVCDFWVEQRAVLQHGAVGWFLTHGGFNSVAESLTQGIPLIIWPTNAEQPVNAALLSSEPNPIAIELLQVRAGPQIGPSLRGGPTITGTVADASEEFRTTFEAARGARGAVLTANARKMAKALREARKGEASEELTRLAAF</sequence>
<reference evidence="3" key="1">
    <citation type="submission" date="2023-03" db="EMBL/GenBank/DDBJ databases">
        <title>Massive genome expansion in bonnet fungi (Mycena s.s.) driven by repeated elements and novel gene families across ecological guilds.</title>
        <authorList>
            <consortium name="Lawrence Berkeley National Laboratory"/>
            <person name="Harder C.B."/>
            <person name="Miyauchi S."/>
            <person name="Viragh M."/>
            <person name="Kuo A."/>
            <person name="Thoen E."/>
            <person name="Andreopoulos B."/>
            <person name="Lu D."/>
            <person name="Skrede I."/>
            <person name="Drula E."/>
            <person name="Henrissat B."/>
            <person name="Morin E."/>
            <person name="Kohler A."/>
            <person name="Barry K."/>
            <person name="LaButti K."/>
            <person name="Morin E."/>
            <person name="Salamov A."/>
            <person name="Lipzen A."/>
            <person name="Mereny Z."/>
            <person name="Hegedus B."/>
            <person name="Baldrian P."/>
            <person name="Stursova M."/>
            <person name="Weitz H."/>
            <person name="Taylor A."/>
            <person name="Grigoriev I.V."/>
            <person name="Nagy L.G."/>
            <person name="Martin F."/>
            <person name="Kauserud H."/>
        </authorList>
    </citation>
    <scope>NUCLEOTIDE SEQUENCE</scope>
    <source>
        <strain evidence="3">CBHHK002</strain>
    </source>
</reference>
<gene>
    <name evidence="3" type="ORF">DFH08DRAFT_709377</name>
</gene>
<dbReference type="Proteomes" id="UP001218218">
    <property type="component" value="Unassembled WGS sequence"/>
</dbReference>
<comment type="caution">
    <text evidence="3">The sequence shown here is derived from an EMBL/GenBank/DDBJ whole genome shotgun (WGS) entry which is preliminary data.</text>
</comment>
<accession>A0AAD6ZM68</accession>
<dbReference type="AlphaFoldDB" id="A0AAD6ZM68"/>
<dbReference type="Pfam" id="PF00201">
    <property type="entry name" value="UDPGT"/>
    <property type="match status" value="1"/>
</dbReference>
<name>A0AAD6ZM68_9AGAR</name>
<dbReference type="InterPro" id="IPR002213">
    <property type="entry name" value="UDP_glucos_trans"/>
</dbReference>
<evidence type="ECO:0000256" key="2">
    <source>
        <dbReference type="ARBA" id="ARBA00022679"/>
    </source>
</evidence>
<comment type="similarity">
    <text evidence="1">Belongs to the UDP-glycosyltransferase family.</text>
</comment>
<evidence type="ECO:0000313" key="3">
    <source>
        <dbReference type="EMBL" id="KAJ7328809.1"/>
    </source>
</evidence>
<dbReference type="GO" id="GO:0035251">
    <property type="term" value="F:UDP-glucosyltransferase activity"/>
    <property type="evidence" value="ECO:0007669"/>
    <property type="project" value="TreeGrafter"/>
</dbReference>
<evidence type="ECO:0000313" key="4">
    <source>
        <dbReference type="Proteomes" id="UP001218218"/>
    </source>
</evidence>
<keyword evidence="2" id="KW-0808">Transferase</keyword>
<protein>
    <recommendedName>
        <fullName evidence="5">Glycosyltransferase</fullName>
    </recommendedName>
</protein>
<dbReference type="SUPFAM" id="SSF53756">
    <property type="entry name" value="UDP-Glycosyltransferase/glycogen phosphorylase"/>
    <property type="match status" value="1"/>
</dbReference>